<organism evidence="2 3">
    <name type="scientific">Psychromarinibacter halotolerans</name>
    <dbReference type="NCBI Taxonomy" id="1775175"/>
    <lineage>
        <taxon>Bacteria</taxon>
        <taxon>Pseudomonadati</taxon>
        <taxon>Pseudomonadota</taxon>
        <taxon>Alphaproteobacteria</taxon>
        <taxon>Rhodobacterales</taxon>
        <taxon>Paracoccaceae</taxon>
        <taxon>Psychromarinibacter</taxon>
    </lineage>
</organism>
<evidence type="ECO:0000313" key="3">
    <source>
        <dbReference type="Proteomes" id="UP001595632"/>
    </source>
</evidence>
<dbReference type="InterPro" id="IPR029044">
    <property type="entry name" value="Nucleotide-diphossugar_trans"/>
</dbReference>
<dbReference type="PANTHER" id="PTHR22916">
    <property type="entry name" value="GLYCOSYLTRANSFERASE"/>
    <property type="match status" value="1"/>
</dbReference>
<dbReference type="EMBL" id="JBHRTB010000010">
    <property type="protein sequence ID" value="MFC3145845.1"/>
    <property type="molecule type" value="Genomic_DNA"/>
</dbReference>
<keyword evidence="3" id="KW-1185">Reference proteome</keyword>
<dbReference type="InterPro" id="IPR001173">
    <property type="entry name" value="Glyco_trans_2-like"/>
</dbReference>
<evidence type="ECO:0000313" key="2">
    <source>
        <dbReference type="EMBL" id="MFC3145845.1"/>
    </source>
</evidence>
<reference evidence="3" key="1">
    <citation type="journal article" date="2019" name="Int. J. Syst. Evol. Microbiol.">
        <title>The Global Catalogue of Microorganisms (GCM) 10K type strain sequencing project: providing services to taxonomists for standard genome sequencing and annotation.</title>
        <authorList>
            <consortium name="The Broad Institute Genomics Platform"/>
            <consortium name="The Broad Institute Genome Sequencing Center for Infectious Disease"/>
            <person name="Wu L."/>
            <person name="Ma J."/>
        </authorList>
    </citation>
    <scope>NUCLEOTIDE SEQUENCE [LARGE SCALE GENOMIC DNA]</scope>
    <source>
        <strain evidence="3">KCTC 52366</strain>
    </source>
</reference>
<dbReference type="Gene3D" id="3.90.550.10">
    <property type="entry name" value="Spore Coat Polysaccharide Biosynthesis Protein SpsA, Chain A"/>
    <property type="match status" value="1"/>
</dbReference>
<accession>A0ABV7GWD6</accession>
<comment type="caution">
    <text evidence="2">The sequence shown here is derived from an EMBL/GenBank/DDBJ whole genome shotgun (WGS) entry which is preliminary data.</text>
</comment>
<dbReference type="RefSeq" id="WP_275632792.1">
    <property type="nucleotide sequence ID" value="NZ_JARGYD010000003.1"/>
</dbReference>
<dbReference type="CDD" id="cd00761">
    <property type="entry name" value="Glyco_tranf_GTA_type"/>
    <property type="match status" value="1"/>
</dbReference>
<protein>
    <submittedName>
        <fullName evidence="2">Glycosyltransferase family 2 protein</fullName>
    </submittedName>
</protein>
<name>A0ABV7GWD6_9RHOB</name>
<sequence length="330" mass="35762">MSEPVTETVPAALRLSIIIPVYNRASTIDAALSSLCAGGRSDVEVIVVDDGSSDSSVQAVKAAIAAYGMSANTTLLQQDNAGPGAARNRGAKAARGRYLAFFDSDDRWFPWTLDTCLQVIADNPAASLFYLQSVDFTRDAGPKTPERTEVETQSFPRFLDAIEAVWQITYASCNVIIRRDVFDKHRGFTHEVRCAEDTDLFLRADPDGACVLITSPVMLGREVGAPGSLTGNVACVVGGLDHIVAKERAGLYPGGAGSDGKRQLLLAGATISTVRLCFATGYPGTAYMRLIRNAGILIRADRWRVGLRLLLTPILSIIRPKHYRFRLRQN</sequence>
<feature type="domain" description="Glycosyltransferase 2-like" evidence="1">
    <location>
        <begin position="16"/>
        <end position="185"/>
    </location>
</feature>
<dbReference type="Proteomes" id="UP001595632">
    <property type="component" value="Unassembled WGS sequence"/>
</dbReference>
<proteinExistence type="predicted"/>
<gene>
    <name evidence="2" type="ORF">ACFOGP_24195</name>
</gene>
<evidence type="ECO:0000259" key="1">
    <source>
        <dbReference type="Pfam" id="PF00535"/>
    </source>
</evidence>
<dbReference type="SUPFAM" id="SSF53448">
    <property type="entry name" value="Nucleotide-diphospho-sugar transferases"/>
    <property type="match status" value="1"/>
</dbReference>
<dbReference type="Pfam" id="PF00535">
    <property type="entry name" value="Glycos_transf_2"/>
    <property type="match status" value="1"/>
</dbReference>